<name>A0AAN0JR95_AMPQE</name>
<keyword evidence="1" id="KW-1133">Transmembrane helix</keyword>
<evidence type="ECO:0000256" key="1">
    <source>
        <dbReference type="SAM" id="Phobius"/>
    </source>
</evidence>
<dbReference type="GeneID" id="109587818"/>
<evidence type="ECO:0000313" key="2">
    <source>
        <dbReference type="EnsemblMetazoa" id="XP_019859600.1"/>
    </source>
</evidence>
<feature type="transmembrane region" description="Helical" evidence="1">
    <location>
        <begin position="266"/>
        <end position="290"/>
    </location>
</feature>
<protein>
    <submittedName>
        <fullName evidence="2">Uncharacterized protein</fullName>
    </submittedName>
</protein>
<sequence>MPSCNQQSIRIISTEAPNPGNVSALYLTNETLIIKFQIHQFFINNIQLLLVGANTLNTLGPLDINSLQYIDEFYIIHWNIKLNDHSLYYLTVSAIGTYGTSTSTEINTYNVKDIIIERDEDIVCFICVTEVLNECQLMITTLIPQSMQTNGTCYSFTDNGTYTVYAHDIENGIKILTPAIVIEYTVDWIEPIIPLIPSDTVSITFSSTEEFIIYQTSSKGLIFSMYSSAMLTTTTTTTAAATTTTATTAAITTNTTNVGYQSQSQVVLGVLLGLTTIAVLILSLAMIIILRKKGKARSDNSIPDHTPETYEIPVNTKENPTYDMINNEIPSTNANYSNYTSLSISTTDKSTVYDVPETRPQVSSCPYKVERFK</sequence>
<keyword evidence="1" id="KW-0812">Transmembrane</keyword>
<evidence type="ECO:0000313" key="3">
    <source>
        <dbReference type="Proteomes" id="UP000007879"/>
    </source>
</evidence>
<keyword evidence="1" id="KW-0472">Membrane</keyword>
<dbReference type="Proteomes" id="UP000007879">
    <property type="component" value="Unassembled WGS sequence"/>
</dbReference>
<organism evidence="2 3">
    <name type="scientific">Amphimedon queenslandica</name>
    <name type="common">Sponge</name>
    <dbReference type="NCBI Taxonomy" id="400682"/>
    <lineage>
        <taxon>Eukaryota</taxon>
        <taxon>Metazoa</taxon>
        <taxon>Porifera</taxon>
        <taxon>Demospongiae</taxon>
        <taxon>Heteroscleromorpha</taxon>
        <taxon>Haplosclerida</taxon>
        <taxon>Niphatidae</taxon>
        <taxon>Amphimedon</taxon>
    </lineage>
</organism>
<proteinExistence type="predicted"/>
<dbReference type="RefSeq" id="XP_019859600.1">
    <property type="nucleotide sequence ID" value="XM_020004041.1"/>
</dbReference>
<dbReference type="EnsemblMetazoa" id="XM_020004041.1">
    <property type="protein sequence ID" value="XP_019859600.1"/>
    <property type="gene ID" value="LOC109587818"/>
</dbReference>
<reference evidence="2" key="2">
    <citation type="submission" date="2024-06" db="UniProtKB">
        <authorList>
            <consortium name="EnsemblMetazoa"/>
        </authorList>
    </citation>
    <scope>IDENTIFICATION</scope>
</reference>
<keyword evidence="3" id="KW-1185">Reference proteome</keyword>
<reference evidence="3" key="1">
    <citation type="journal article" date="2010" name="Nature">
        <title>The Amphimedon queenslandica genome and the evolution of animal complexity.</title>
        <authorList>
            <person name="Srivastava M."/>
            <person name="Simakov O."/>
            <person name="Chapman J."/>
            <person name="Fahey B."/>
            <person name="Gauthier M.E."/>
            <person name="Mitros T."/>
            <person name="Richards G.S."/>
            <person name="Conaco C."/>
            <person name="Dacre M."/>
            <person name="Hellsten U."/>
            <person name="Larroux C."/>
            <person name="Putnam N.H."/>
            <person name="Stanke M."/>
            <person name="Adamska M."/>
            <person name="Darling A."/>
            <person name="Degnan S.M."/>
            <person name="Oakley T.H."/>
            <person name="Plachetzki D.C."/>
            <person name="Zhai Y."/>
            <person name="Adamski M."/>
            <person name="Calcino A."/>
            <person name="Cummins S.F."/>
            <person name="Goodstein D.M."/>
            <person name="Harris C."/>
            <person name="Jackson D.J."/>
            <person name="Leys S.P."/>
            <person name="Shu S."/>
            <person name="Woodcroft B.J."/>
            <person name="Vervoort M."/>
            <person name="Kosik K.S."/>
            <person name="Manning G."/>
            <person name="Degnan B.M."/>
            <person name="Rokhsar D.S."/>
        </authorList>
    </citation>
    <scope>NUCLEOTIDE SEQUENCE [LARGE SCALE GENOMIC DNA]</scope>
</reference>
<dbReference type="AlphaFoldDB" id="A0AAN0JR95"/>
<accession>A0AAN0JR95</accession>